<dbReference type="VEuPathDB" id="FungiDB:ASPSYDRAFT_66354"/>
<dbReference type="RefSeq" id="XP_040704213.1">
    <property type="nucleotide sequence ID" value="XM_040850359.1"/>
</dbReference>
<sequence length="209" mass="23500">MSTISPALLTYYATPIIMDKNLKSNDRQPLTGVEGNLNTAVDAPLPMKLSEAQHPLTPLRRSGTASALRADILRTPENKLKSSDAAGKVPKRRPLNLRRLRLPDLPRRALFVESPCSRHPAIHKRTDYKDGSFAAKVAKKLRFETTTTRTRVPGWKKYMRKQGEMKRKDRVGSAALLLEPVDFGYDPAEDSDREFGLYDFMNQVTGIHA</sequence>
<dbReference type="AlphaFoldDB" id="A0A1L9TLV1"/>
<keyword evidence="2" id="KW-1185">Reference proteome</keyword>
<name>A0A1L9TLV1_9EURO</name>
<protein>
    <submittedName>
        <fullName evidence="1">Uncharacterized protein</fullName>
    </submittedName>
</protein>
<gene>
    <name evidence="1" type="ORF">ASPSYDRAFT_66354</name>
</gene>
<proteinExistence type="predicted"/>
<evidence type="ECO:0000313" key="2">
    <source>
        <dbReference type="Proteomes" id="UP000184356"/>
    </source>
</evidence>
<dbReference type="GeneID" id="63766432"/>
<dbReference type="OrthoDB" id="10435741at2759"/>
<organism evidence="1 2">
    <name type="scientific">Aspergillus sydowii CBS 593.65</name>
    <dbReference type="NCBI Taxonomy" id="1036612"/>
    <lineage>
        <taxon>Eukaryota</taxon>
        <taxon>Fungi</taxon>
        <taxon>Dikarya</taxon>
        <taxon>Ascomycota</taxon>
        <taxon>Pezizomycotina</taxon>
        <taxon>Eurotiomycetes</taxon>
        <taxon>Eurotiomycetidae</taxon>
        <taxon>Eurotiales</taxon>
        <taxon>Aspergillaceae</taxon>
        <taxon>Aspergillus</taxon>
        <taxon>Aspergillus subgen. Nidulantes</taxon>
    </lineage>
</organism>
<dbReference type="EMBL" id="KV878584">
    <property type="protein sequence ID" value="OJJ60407.1"/>
    <property type="molecule type" value="Genomic_DNA"/>
</dbReference>
<dbReference type="Proteomes" id="UP000184356">
    <property type="component" value="Unassembled WGS sequence"/>
</dbReference>
<evidence type="ECO:0000313" key="1">
    <source>
        <dbReference type="EMBL" id="OJJ60407.1"/>
    </source>
</evidence>
<reference evidence="2" key="1">
    <citation type="journal article" date="2017" name="Genome Biol.">
        <title>Comparative genomics reveals high biological diversity and specific adaptations in the industrially and medically important fungal genus Aspergillus.</title>
        <authorList>
            <person name="de Vries R.P."/>
            <person name="Riley R."/>
            <person name="Wiebenga A."/>
            <person name="Aguilar-Osorio G."/>
            <person name="Amillis S."/>
            <person name="Uchima C.A."/>
            <person name="Anderluh G."/>
            <person name="Asadollahi M."/>
            <person name="Askin M."/>
            <person name="Barry K."/>
            <person name="Battaglia E."/>
            <person name="Bayram O."/>
            <person name="Benocci T."/>
            <person name="Braus-Stromeyer S.A."/>
            <person name="Caldana C."/>
            <person name="Canovas D."/>
            <person name="Cerqueira G.C."/>
            <person name="Chen F."/>
            <person name="Chen W."/>
            <person name="Choi C."/>
            <person name="Clum A."/>
            <person name="Dos Santos R.A."/>
            <person name="Damasio A.R."/>
            <person name="Diallinas G."/>
            <person name="Emri T."/>
            <person name="Fekete E."/>
            <person name="Flipphi M."/>
            <person name="Freyberg S."/>
            <person name="Gallo A."/>
            <person name="Gournas C."/>
            <person name="Habgood R."/>
            <person name="Hainaut M."/>
            <person name="Harispe M.L."/>
            <person name="Henrissat B."/>
            <person name="Hilden K.S."/>
            <person name="Hope R."/>
            <person name="Hossain A."/>
            <person name="Karabika E."/>
            <person name="Karaffa L."/>
            <person name="Karanyi Z."/>
            <person name="Krasevec N."/>
            <person name="Kuo A."/>
            <person name="Kusch H."/>
            <person name="LaButti K."/>
            <person name="Lagendijk E.L."/>
            <person name="Lapidus A."/>
            <person name="Levasseur A."/>
            <person name="Lindquist E."/>
            <person name="Lipzen A."/>
            <person name="Logrieco A.F."/>
            <person name="MacCabe A."/>
            <person name="Maekelae M.R."/>
            <person name="Malavazi I."/>
            <person name="Melin P."/>
            <person name="Meyer V."/>
            <person name="Mielnichuk N."/>
            <person name="Miskei M."/>
            <person name="Molnar A.P."/>
            <person name="Mule G."/>
            <person name="Ngan C.Y."/>
            <person name="Orejas M."/>
            <person name="Orosz E."/>
            <person name="Ouedraogo J.P."/>
            <person name="Overkamp K.M."/>
            <person name="Park H.-S."/>
            <person name="Perrone G."/>
            <person name="Piumi F."/>
            <person name="Punt P.J."/>
            <person name="Ram A.F."/>
            <person name="Ramon A."/>
            <person name="Rauscher S."/>
            <person name="Record E."/>
            <person name="Riano-Pachon D.M."/>
            <person name="Robert V."/>
            <person name="Roehrig J."/>
            <person name="Ruller R."/>
            <person name="Salamov A."/>
            <person name="Salih N.S."/>
            <person name="Samson R.A."/>
            <person name="Sandor E."/>
            <person name="Sanguinetti M."/>
            <person name="Schuetze T."/>
            <person name="Sepcic K."/>
            <person name="Shelest E."/>
            <person name="Sherlock G."/>
            <person name="Sophianopoulou V."/>
            <person name="Squina F.M."/>
            <person name="Sun H."/>
            <person name="Susca A."/>
            <person name="Todd R.B."/>
            <person name="Tsang A."/>
            <person name="Unkles S.E."/>
            <person name="van de Wiele N."/>
            <person name="van Rossen-Uffink D."/>
            <person name="Oliveira J.V."/>
            <person name="Vesth T.C."/>
            <person name="Visser J."/>
            <person name="Yu J.-H."/>
            <person name="Zhou M."/>
            <person name="Andersen M.R."/>
            <person name="Archer D.B."/>
            <person name="Baker S.E."/>
            <person name="Benoit I."/>
            <person name="Brakhage A.A."/>
            <person name="Braus G.H."/>
            <person name="Fischer R."/>
            <person name="Frisvad J.C."/>
            <person name="Goldman G.H."/>
            <person name="Houbraken J."/>
            <person name="Oakley B."/>
            <person name="Pocsi I."/>
            <person name="Scazzocchio C."/>
            <person name="Seiboth B."/>
            <person name="vanKuyk P.A."/>
            <person name="Wortman J."/>
            <person name="Dyer P.S."/>
            <person name="Grigoriev I.V."/>
        </authorList>
    </citation>
    <scope>NUCLEOTIDE SEQUENCE [LARGE SCALE GENOMIC DNA]</scope>
    <source>
        <strain evidence="2">CBS 593.65</strain>
    </source>
</reference>
<accession>A0A1L9TLV1</accession>